<dbReference type="AlphaFoldDB" id="A0A976AAF3"/>
<organism evidence="1 2">
    <name type="scientific">Cupriavidus taiwanensis</name>
    <dbReference type="NCBI Taxonomy" id="164546"/>
    <lineage>
        <taxon>Bacteria</taxon>
        <taxon>Pseudomonadati</taxon>
        <taxon>Pseudomonadota</taxon>
        <taxon>Betaproteobacteria</taxon>
        <taxon>Burkholderiales</taxon>
        <taxon>Burkholderiaceae</taxon>
        <taxon>Cupriavidus</taxon>
    </lineage>
</organism>
<dbReference type="Proteomes" id="UP000256780">
    <property type="component" value="Plasmid CBM2587_p"/>
</dbReference>
<evidence type="ECO:0000313" key="2">
    <source>
        <dbReference type="Proteomes" id="UP000256780"/>
    </source>
</evidence>
<geneLocation type="plasmid" evidence="2">
    <name>cbm2587_p</name>
</geneLocation>
<reference evidence="1 2" key="1">
    <citation type="submission" date="2018-01" db="EMBL/GenBank/DDBJ databases">
        <authorList>
            <person name="Clerissi C."/>
        </authorList>
    </citation>
    <scope>NUCLEOTIDE SEQUENCE [LARGE SCALE GENOMIC DNA]</scope>
    <source>
        <strain evidence="1">Cupriavidus sp. LMG 19464</strain>
        <plasmid evidence="2">cbm2587_p</plasmid>
    </source>
</reference>
<evidence type="ECO:0000313" key="1">
    <source>
        <dbReference type="EMBL" id="SOY73058.1"/>
    </source>
</evidence>
<dbReference type="EMBL" id="OFSQ01000039">
    <property type="protein sequence ID" value="SOY73058.1"/>
    <property type="molecule type" value="Genomic_DNA"/>
</dbReference>
<gene>
    <name evidence="1" type="ORF">CBM2587_P10018</name>
</gene>
<comment type="caution">
    <text evidence="1">The sequence shown here is derived from an EMBL/GenBank/DDBJ whole genome shotgun (WGS) entry which is preliminary data.</text>
</comment>
<proteinExistence type="predicted"/>
<protein>
    <submittedName>
        <fullName evidence="1">Uncharacterized protein</fullName>
    </submittedName>
</protein>
<sequence>MCAMTDRADDPLIAALYHVPEGWMVAEVQGSRVLQLGPLPTEPMPTDLIAAIFPDAPVLHLEPAPAPLEDAVLLQRLTAHSGPFSDRR</sequence>
<name>A0A976AAF3_9BURK</name>
<accession>A0A976AAF3</accession>